<dbReference type="Proteomes" id="UP000009149">
    <property type="component" value="Chromosome"/>
</dbReference>
<evidence type="ECO:0000313" key="2">
    <source>
        <dbReference type="Proteomes" id="UP000009149"/>
    </source>
</evidence>
<dbReference type="KEGG" id="min:Minf_1722"/>
<dbReference type="AlphaFoldDB" id="B3DX67"/>
<dbReference type="EMBL" id="CP000975">
    <property type="protein sequence ID" value="ACD83776.1"/>
    <property type="molecule type" value="Genomic_DNA"/>
</dbReference>
<evidence type="ECO:0000313" key="1">
    <source>
        <dbReference type="EMBL" id="ACD83776.1"/>
    </source>
</evidence>
<organism evidence="1 2">
    <name type="scientific">Methylacidiphilum infernorum (isolate V4)</name>
    <name type="common">Methylokorus infernorum (strain V4)</name>
    <dbReference type="NCBI Taxonomy" id="481448"/>
    <lineage>
        <taxon>Bacteria</taxon>
        <taxon>Pseudomonadati</taxon>
        <taxon>Verrucomicrobiota</taxon>
        <taxon>Methylacidiphilae</taxon>
        <taxon>Methylacidiphilales</taxon>
        <taxon>Methylacidiphilaceae</taxon>
        <taxon>Methylacidiphilum (ex Ratnadevi et al. 2023)</taxon>
    </lineage>
</organism>
<sequence length="48" mass="5946">MIEKRLTSDENFTKILYYFIHARINLSKTKTVKIYFRYRLFPVETIIM</sequence>
<dbReference type="HOGENOM" id="CLU_3154733_0_0_0"/>
<proteinExistence type="predicted"/>
<name>B3DX67_METI4</name>
<reference evidence="1 2" key="1">
    <citation type="journal article" date="2008" name="Biol. Direct">
        <title>Complete genome sequence of the extremely acidophilic methanotroph isolate V4, Methylacidiphilum infernorum, a representative of the bacterial phylum Verrucomicrobia.</title>
        <authorList>
            <person name="Hou S."/>
            <person name="Makarova K.S."/>
            <person name="Saw J.H."/>
            <person name="Senin P."/>
            <person name="Ly B.V."/>
            <person name="Zhou Z."/>
            <person name="Ren Y."/>
            <person name="Wang J."/>
            <person name="Galperin M.Y."/>
            <person name="Omelchenko M.V."/>
            <person name="Wolf Y.I."/>
            <person name="Yutin N."/>
            <person name="Koonin E.V."/>
            <person name="Stott M.B."/>
            <person name="Mountain B.W."/>
            <person name="Crowe M.A."/>
            <person name="Smirnova A.V."/>
            <person name="Dunfield P.F."/>
            <person name="Feng L."/>
            <person name="Wang L."/>
            <person name="Alam M."/>
        </authorList>
    </citation>
    <scope>NUCLEOTIDE SEQUENCE [LARGE SCALE GENOMIC DNA]</scope>
    <source>
        <strain evidence="2">Isolate V4</strain>
    </source>
</reference>
<gene>
    <name evidence="1" type="ordered locus">Minf_1722</name>
</gene>
<protein>
    <submittedName>
        <fullName evidence="1">Uncharacterized protein</fullName>
    </submittedName>
</protein>
<accession>B3DX67</accession>
<dbReference type="STRING" id="481448.Minf_1722"/>